<name>U2S5J1_9BACL</name>
<dbReference type="Pfam" id="PF04650">
    <property type="entry name" value="YSIRK_signal"/>
    <property type="match status" value="1"/>
</dbReference>
<keyword evidence="4" id="KW-1185">Reference proteome</keyword>
<sequence length="46" mass="4874">MIRKERQRFSLRKYNVGVASVFLGLGLSFALAGSGEAQAADTSAKA</sequence>
<reference evidence="3 4" key="1">
    <citation type="submission" date="2013-08" db="EMBL/GenBank/DDBJ databases">
        <authorList>
            <person name="Weinstock G."/>
            <person name="Sodergren E."/>
            <person name="Wylie T."/>
            <person name="Fulton L."/>
            <person name="Fulton R."/>
            <person name="Fronick C."/>
            <person name="O'Laughlin M."/>
            <person name="Godfrey J."/>
            <person name="Miner T."/>
            <person name="Herter B."/>
            <person name="Appelbaum E."/>
            <person name="Cordes M."/>
            <person name="Lek S."/>
            <person name="Wollam A."/>
            <person name="Pepin K.H."/>
            <person name="Palsikar V.B."/>
            <person name="Mitreva M."/>
            <person name="Wilson R.K."/>
        </authorList>
    </citation>
    <scope>NUCLEOTIDE SEQUENCE [LARGE SCALE GENOMIC DNA]</scope>
    <source>
        <strain evidence="3 4">ATCC 700627</strain>
    </source>
</reference>
<organism evidence="3 4">
    <name type="scientific">Gemella bergeri ATCC 700627</name>
    <dbReference type="NCBI Taxonomy" id="1321820"/>
    <lineage>
        <taxon>Bacteria</taxon>
        <taxon>Bacillati</taxon>
        <taxon>Bacillota</taxon>
        <taxon>Bacilli</taxon>
        <taxon>Bacillales</taxon>
        <taxon>Gemellaceae</taxon>
        <taxon>Gemella</taxon>
    </lineage>
</organism>
<protein>
    <submittedName>
        <fullName evidence="3">Signal peptide protein, YSIRK family</fullName>
    </submittedName>
</protein>
<evidence type="ECO:0000313" key="4">
    <source>
        <dbReference type="Proteomes" id="UP000016637"/>
    </source>
</evidence>
<dbReference type="PATRIC" id="fig|1321820.3.peg.847"/>
<dbReference type="HOGENOM" id="CLU_3184150_0_0_9"/>
<evidence type="ECO:0000259" key="2">
    <source>
        <dbReference type="Pfam" id="PF04650"/>
    </source>
</evidence>
<comment type="caution">
    <text evidence="3">The sequence shown here is derived from an EMBL/GenBank/DDBJ whole genome shotgun (WGS) entry which is preliminary data.</text>
</comment>
<dbReference type="EMBL" id="AWVP01000057">
    <property type="protein sequence ID" value="ERK58037.1"/>
    <property type="molecule type" value="Genomic_DNA"/>
</dbReference>
<keyword evidence="1" id="KW-0732">Signal</keyword>
<proteinExistence type="predicted"/>
<dbReference type="InterPro" id="IPR005877">
    <property type="entry name" value="YSIRK_signal_dom"/>
</dbReference>
<dbReference type="RefSeq" id="WP_021753531.1">
    <property type="nucleotide sequence ID" value="NZ_KI271872.1"/>
</dbReference>
<accession>U2S5J1</accession>
<evidence type="ECO:0000313" key="3">
    <source>
        <dbReference type="EMBL" id="ERK58037.1"/>
    </source>
</evidence>
<dbReference type="NCBIfam" id="TIGR01168">
    <property type="entry name" value="YSIRK_signal"/>
    <property type="match status" value="1"/>
</dbReference>
<dbReference type="AlphaFoldDB" id="U2S5J1"/>
<feature type="domain" description="YSIRK Gram-positive signal peptide" evidence="2">
    <location>
        <begin position="5"/>
        <end position="24"/>
    </location>
</feature>
<gene>
    <name evidence="3" type="ORF">HMPREF1983_00871</name>
</gene>
<dbReference type="Proteomes" id="UP000016637">
    <property type="component" value="Unassembled WGS sequence"/>
</dbReference>
<evidence type="ECO:0000256" key="1">
    <source>
        <dbReference type="ARBA" id="ARBA00022729"/>
    </source>
</evidence>